<evidence type="ECO:0000256" key="2">
    <source>
        <dbReference type="SAM" id="SignalP"/>
    </source>
</evidence>
<dbReference type="GO" id="GO:0003924">
    <property type="term" value="F:GTPase activity"/>
    <property type="evidence" value="ECO:0007669"/>
    <property type="project" value="InterPro"/>
</dbReference>
<reference evidence="4" key="2">
    <citation type="submission" date="2025-09" db="UniProtKB">
        <authorList>
            <consortium name="Ensembl"/>
        </authorList>
    </citation>
    <scope>IDENTIFICATION</scope>
</reference>
<dbReference type="AlphaFoldDB" id="A0A8C5PXB3"/>
<dbReference type="Ensembl" id="ENSLLET00000030178.1">
    <property type="protein sequence ID" value="ENSLLEP00000029048.1"/>
    <property type="gene ID" value="ENSLLEG00000018442.1"/>
</dbReference>
<accession>A0A8C5PXB3</accession>
<dbReference type="Pfam" id="PF02841">
    <property type="entry name" value="GBP_C"/>
    <property type="match status" value="1"/>
</dbReference>
<dbReference type="SUPFAM" id="SSF48340">
    <property type="entry name" value="Interferon-induced guanylate-binding protein 1 (GBP1), C-terminal domain"/>
    <property type="match status" value="1"/>
</dbReference>
<organism evidence="4 5">
    <name type="scientific">Leptobrachium leishanense</name>
    <name type="common">Leishan spiny toad</name>
    <dbReference type="NCBI Taxonomy" id="445787"/>
    <lineage>
        <taxon>Eukaryota</taxon>
        <taxon>Metazoa</taxon>
        <taxon>Chordata</taxon>
        <taxon>Craniata</taxon>
        <taxon>Vertebrata</taxon>
        <taxon>Euteleostomi</taxon>
        <taxon>Amphibia</taxon>
        <taxon>Batrachia</taxon>
        <taxon>Anura</taxon>
        <taxon>Pelobatoidea</taxon>
        <taxon>Megophryidae</taxon>
        <taxon>Leptobrachium</taxon>
    </lineage>
</organism>
<protein>
    <recommendedName>
        <fullName evidence="3">Guanylate-binding protein/Atlastin C-terminal domain-containing protein</fullName>
    </recommendedName>
</protein>
<dbReference type="OrthoDB" id="2135133at2759"/>
<keyword evidence="2" id="KW-0732">Signal</keyword>
<dbReference type="InterPro" id="IPR036543">
    <property type="entry name" value="Guanylate-bd_C_sf"/>
</dbReference>
<name>A0A8C5PXB3_9ANUR</name>
<sequence length="338" mass="39040">MFINTFISAFFILLLVLYNLAVTYVEAIQSGAAPCLENAVKTLTKIENTRAVNKALATYVEKMSQLICKFPTETQEQFLQLHKQSETEAQKVFRDLSFKDDDMEYFKSLSQSLAQKTEIYYQRNVDESIKICKALIQDLNGPLEAGIKEGRYSKPGGHSLFQQELSRVVEAYNGRSGKGIKAADVLQEFQKEKGKTGAMILQTDQSLTEHEKKIAEQKAKAEAEERERRLVEEKNRKLQETMEFEKRNREEQLQLLNQKHDQEKQRMKAENDWMIKQKQMEMEQMQNEGMKKQYEMLEYQIEQLKKQNEASNQGSFLGNLVSAVLPGGLTPIIKKIMN</sequence>
<dbReference type="CDD" id="cd16269">
    <property type="entry name" value="GBP_C"/>
    <property type="match status" value="1"/>
</dbReference>
<dbReference type="Gene3D" id="1.20.1000.10">
    <property type="entry name" value="Guanylate-binding protein, C-terminal domain"/>
    <property type="match status" value="1"/>
</dbReference>
<keyword evidence="5" id="KW-1185">Reference proteome</keyword>
<dbReference type="Proteomes" id="UP000694569">
    <property type="component" value="Unplaced"/>
</dbReference>
<dbReference type="GO" id="GO:0005525">
    <property type="term" value="F:GTP binding"/>
    <property type="evidence" value="ECO:0007669"/>
    <property type="project" value="InterPro"/>
</dbReference>
<feature type="signal peptide" evidence="2">
    <location>
        <begin position="1"/>
        <end position="27"/>
    </location>
</feature>
<evidence type="ECO:0000256" key="1">
    <source>
        <dbReference type="SAM" id="Coils"/>
    </source>
</evidence>
<keyword evidence="1" id="KW-0175">Coiled coil</keyword>
<evidence type="ECO:0000313" key="5">
    <source>
        <dbReference type="Proteomes" id="UP000694569"/>
    </source>
</evidence>
<feature type="coiled-coil region" evidence="1">
    <location>
        <begin position="207"/>
        <end position="314"/>
    </location>
</feature>
<dbReference type="InterPro" id="IPR037684">
    <property type="entry name" value="GBP_C"/>
</dbReference>
<evidence type="ECO:0000313" key="4">
    <source>
        <dbReference type="Ensembl" id="ENSLLEP00000029048.1"/>
    </source>
</evidence>
<dbReference type="GeneTree" id="ENSGT00940000154265"/>
<reference evidence="4" key="1">
    <citation type="submission" date="2025-08" db="UniProtKB">
        <authorList>
            <consortium name="Ensembl"/>
        </authorList>
    </citation>
    <scope>IDENTIFICATION</scope>
</reference>
<proteinExistence type="predicted"/>
<feature type="chain" id="PRO_5034538898" description="Guanylate-binding protein/Atlastin C-terminal domain-containing protein" evidence="2">
    <location>
        <begin position="28"/>
        <end position="338"/>
    </location>
</feature>
<feature type="domain" description="Guanylate-binding protein/Atlastin C-terminal" evidence="3">
    <location>
        <begin position="16"/>
        <end position="305"/>
    </location>
</feature>
<dbReference type="PANTHER" id="PTHR10751">
    <property type="entry name" value="GUANYLATE BINDING PROTEIN"/>
    <property type="match status" value="1"/>
</dbReference>
<evidence type="ECO:0000259" key="3">
    <source>
        <dbReference type="Pfam" id="PF02841"/>
    </source>
</evidence>
<dbReference type="InterPro" id="IPR003191">
    <property type="entry name" value="Guanylate-bd/ATL_C"/>
</dbReference>